<keyword evidence="2" id="KW-1185">Reference proteome</keyword>
<dbReference type="AlphaFoldDB" id="A0A433UEU4"/>
<proteinExistence type="predicted"/>
<gene>
    <name evidence="1" type="ORF">DSM107003_51190</name>
</gene>
<dbReference type="SUPFAM" id="SSF52540">
    <property type="entry name" value="P-loop containing nucleoside triphosphate hydrolases"/>
    <property type="match status" value="1"/>
</dbReference>
<evidence type="ECO:0000313" key="1">
    <source>
        <dbReference type="EMBL" id="RUS92312.1"/>
    </source>
</evidence>
<evidence type="ECO:0008006" key="3">
    <source>
        <dbReference type="Google" id="ProtNLM"/>
    </source>
</evidence>
<sequence>MHLQRIQVPDFRALKDIDISFEKEFTPRIFPLGSQNGGGKSTLLQLIFVLLHCAGNPDRVEFIQNLIDGFYIKDNSGERTLATIDIWDVSLNVKIEFFVGNEDYIFNQFIGSKVDNIELMKYYNFHKKEFISEKISPLQKNKSNIEMVLLNLRHKARKNNQVDSLSTEEQDKEKSIRQEINVIQAKIDKEMALSHEYQNLLNEALKNTQILYICDSYNESNSTVEKLMCVFDGINDINK</sequence>
<dbReference type="RefSeq" id="WP_241993622.1">
    <property type="nucleotide sequence ID" value="NZ_RSCM01000033.1"/>
</dbReference>
<evidence type="ECO:0000313" key="2">
    <source>
        <dbReference type="Proteomes" id="UP000276103"/>
    </source>
</evidence>
<organism evidence="1 2">
    <name type="scientific">Trichormus variabilis SAG 1403-4b</name>
    <dbReference type="NCBI Taxonomy" id="447716"/>
    <lineage>
        <taxon>Bacteria</taxon>
        <taxon>Bacillati</taxon>
        <taxon>Cyanobacteriota</taxon>
        <taxon>Cyanophyceae</taxon>
        <taxon>Nostocales</taxon>
        <taxon>Nostocaceae</taxon>
        <taxon>Trichormus</taxon>
    </lineage>
</organism>
<accession>A0A433UEU4</accession>
<dbReference type="InterPro" id="IPR027417">
    <property type="entry name" value="P-loop_NTPase"/>
</dbReference>
<dbReference type="Gene3D" id="3.40.50.300">
    <property type="entry name" value="P-loop containing nucleotide triphosphate hydrolases"/>
    <property type="match status" value="1"/>
</dbReference>
<protein>
    <recommendedName>
        <fullName evidence="3">Rad50/SbcC-type AAA domain-containing protein</fullName>
    </recommendedName>
</protein>
<comment type="caution">
    <text evidence="1">The sequence shown here is derived from an EMBL/GenBank/DDBJ whole genome shotgun (WGS) entry which is preliminary data.</text>
</comment>
<name>A0A433UEU4_ANAVA</name>
<dbReference type="EMBL" id="RSCM01000033">
    <property type="protein sequence ID" value="RUS92312.1"/>
    <property type="molecule type" value="Genomic_DNA"/>
</dbReference>
<reference evidence="1 2" key="1">
    <citation type="journal article" date="2019" name="Genome Biol. Evol.">
        <title>Day and night: Metabolic profiles and evolutionary relationships of six axenic non-marine cyanobacteria.</title>
        <authorList>
            <person name="Will S.E."/>
            <person name="Henke P."/>
            <person name="Boedeker C."/>
            <person name="Huang S."/>
            <person name="Brinkmann H."/>
            <person name="Rohde M."/>
            <person name="Jarek M."/>
            <person name="Friedl T."/>
            <person name="Seufert S."/>
            <person name="Schumacher M."/>
            <person name="Overmann J."/>
            <person name="Neumann-Schaal M."/>
            <person name="Petersen J."/>
        </authorList>
    </citation>
    <scope>NUCLEOTIDE SEQUENCE [LARGE SCALE GENOMIC DNA]</scope>
    <source>
        <strain evidence="1 2">SAG 1403-4b</strain>
    </source>
</reference>
<dbReference type="Proteomes" id="UP000276103">
    <property type="component" value="Unassembled WGS sequence"/>
</dbReference>